<dbReference type="SUPFAM" id="SSF51126">
    <property type="entry name" value="Pectin lyase-like"/>
    <property type="match status" value="2"/>
</dbReference>
<dbReference type="InterPro" id="IPR006626">
    <property type="entry name" value="PbH1"/>
</dbReference>
<evidence type="ECO:0000256" key="4">
    <source>
        <dbReference type="RuleBase" id="RU361169"/>
    </source>
</evidence>
<organism evidence="5 6">
    <name type="scientific">Mariniflexile jejuense</name>
    <dbReference type="NCBI Taxonomy" id="1173582"/>
    <lineage>
        <taxon>Bacteria</taxon>
        <taxon>Pseudomonadati</taxon>
        <taxon>Bacteroidota</taxon>
        <taxon>Flavobacteriia</taxon>
        <taxon>Flavobacteriales</taxon>
        <taxon>Flavobacteriaceae</taxon>
        <taxon>Mariniflexile</taxon>
    </lineage>
</organism>
<sequence length="515" mass="56329">MRTFLAFISFIIVYNCKQAKTGVDYSQLATIPTKAQVGHLVLPDTIAPVVAPFSMPNFTKPVFTNRSINIIDKNATEGELVTTIIQNAIDELSSLGGGKVIIPKGEWLTGRITLKSNVNLHFEDGAIIRFSTNIKDYQPAVFTRVESMELMSLAACIYANNQENIAITGNGKLIGPYAGEIKERSYMTPIESLVDLTNPAEARIHDGSVEDWIFPPKFISPINCKKVYIEGVSLENTAFWNIVPVYCDNVIIRGVSVNSVGIPRGDGIDIESSKNVLIEYCTLSTGDDAFTMKSGRGEDGLNVNKATENVVVRYCLALKGHGGITCGSETAGGIKNLYVHDCVFDGTGVGIRFKTRRPRGGGGENLFYDRIRMNLEATCIKWDMLGTPAYVGDLAERLPARAINSLTPYYRNVQISNIIIENGTHFLKVIGIPESPLTNLTIDNVDANCSNLIFINDAKNLSIKNTTIKTPDSIIDVLGGKNIHFKNLVLSTKKSALSIPNEAIETKGIYFSDNN</sequence>
<evidence type="ECO:0000313" key="6">
    <source>
        <dbReference type="Proteomes" id="UP001597061"/>
    </source>
</evidence>
<evidence type="ECO:0000256" key="3">
    <source>
        <dbReference type="ARBA" id="ARBA00023295"/>
    </source>
</evidence>
<proteinExistence type="inferred from homology"/>
<dbReference type="Proteomes" id="UP001597061">
    <property type="component" value="Unassembled WGS sequence"/>
</dbReference>
<comment type="similarity">
    <text evidence="1 4">Belongs to the glycosyl hydrolase 28 family.</text>
</comment>
<keyword evidence="2 4" id="KW-0378">Hydrolase</keyword>
<protein>
    <submittedName>
        <fullName evidence="5">Glycoside hydrolase family 28 protein</fullName>
        <ecNumber evidence="5">3.2.1.-</ecNumber>
    </submittedName>
</protein>
<dbReference type="PANTHER" id="PTHR31339">
    <property type="entry name" value="PECTIN LYASE-RELATED"/>
    <property type="match status" value="1"/>
</dbReference>
<reference evidence="6" key="1">
    <citation type="journal article" date="2019" name="Int. J. Syst. Evol. Microbiol.">
        <title>The Global Catalogue of Microorganisms (GCM) 10K type strain sequencing project: providing services to taxonomists for standard genome sequencing and annotation.</title>
        <authorList>
            <consortium name="The Broad Institute Genomics Platform"/>
            <consortium name="The Broad Institute Genome Sequencing Center for Infectious Disease"/>
            <person name="Wu L."/>
            <person name="Ma J."/>
        </authorList>
    </citation>
    <scope>NUCLEOTIDE SEQUENCE [LARGE SCALE GENOMIC DNA]</scope>
    <source>
        <strain evidence="6">CCUG 62414</strain>
    </source>
</reference>
<dbReference type="RefSeq" id="WP_379924831.1">
    <property type="nucleotide sequence ID" value="NZ_JBHTJI010000001.1"/>
</dbReference>
<accession>A0ABW3JGS7</accession>
<dbReference type="InterPro" id="IPR011050">
    <property type="entry name" value="Pectin_lyase_fold/virulence"/>
</dbReference>
<evidence type="ECO:0000256" key="1">
    <source>
        <dbReference type="ARBA" id="ARBA00008834"/>
    </source>
</evidence>
<dbReference type="InterPro" id="IPR000743">
    <property type="entry name" value="Glyco_hydro_28"/>
</dbReference>
<dbReference type="InterPro" id="IPR051801">
    <property type="entry name" value="GH28_Enzymes"/>
</dbReference>
<evidence type="ECO:0000256" key="2">
    <source>
        <dbReference type="ARBA" id="ARBA00022801"/>
    </source>
</evidence>
<comment type="caution">
    <text evidence="5">The sequence shown here is derived from an EMBL/GenBank/DDBJ whole genome shotgun (WGS) entry which is preliminary data.</text>
</comment>
<dbReference type="EC" id="3.2.1.-" evidence="5"/>
<dbReference type="InterPro" id="IPR012334">
    <property type="entry name" value="Pectin_lyas_fold"/>
</dbReference>
<dbReference type="GO" id="GO:0016798">
    <property type="term" value="F:hydrolase activity, acting on glycosyl bonds"/>
    <property type="evidence" value="ECO:0007669"/>
    <property type="project" value="UniProtKB-KW"/>
</dbReference>
<name>A0ABW3JGS7_9FLAO</name>
<keyword evidence="3 4" id="KW-0326">Glycosidase</keyword>
<dbReference type="SMART" id="SM00710">
    <property type="entry name" value="PbH1"/>
    <property type="match status" value="4"/>
</dbReference>
<keyword evidence="6" id="KW-1185">Reference proteome</keyword>
<dbReference type="Gene3D" id="2.160.20.10">
    <property type="entry name" value="Single-stranded right-handed beta-helix, Pectin lyase-like"/>
    <property type="match status" value="1"/>
</dbReference>
<gene>
    <name evidence="5" type="ORF">ACFQ1R_04085</name>
</gene>
<dbReference type="EMBL" id="JBHTJI010000001">
    <property type="protein sequence ID" value="MFD0989261.1"/>
    <property type="molecule type" value="Genomic_DNA"/>
</dbReference>
<evidence type="ECO:0000313" key="5">
    <source>
        <dbReference type="EMBL" id="MFD0989261.1"/>
    </source>
</evidence>
<dbReference type="PANTHER" id="PTHR31339:SF9">
    <property type="entry name" value="PLASMIN AND FIBRONECTIN-BINDING PROTEIN A"/>
    <property type="match status" value="1"/>
</dbReference>
<dbReference type="Pfam" id="PF00295">
    <property type="entry name" value="Glyco_hydro_28"/>
    <property type="match status" value="1"/>
</dbReference>